<dbReference type="PROSITE" id="PS50850">
    <property type="entry name" value="MFS"/>
    <property type="match status" value="1"/>
</dbReference>
<reference evidence="9 10" key="1">
    <citation type="submission" date="2018-09" db="EMBL/GenBank/DDBJ databases">
        <title>The complete genome sequence of Neokomagataea tanensis NBRC 106556(T).</title>
        <authorList>
            <person name="Chua K.-O."/>
            <person name="See-Too W.-S."/>
            <person name="Hong K.-W."/>
            <person name="Yin W.-F."/>
            <person name="Chan K.-G."/>
        </authorList>
    </citation>
    <scope>NUCLEOTIDE SEQUENCE [LARGE SCALE GENOMIC DNA]</scope>
    <source>
        <strain evidence="10">AH13 \ NBRC 106556</strain>
    </source>
</reference>
<proteinExistence type="predicted"/>
<evidence type="ECO:0000313" key="9">
    <source>
        <dbReference type="EMBL" id="QDH24573.1"/>
    </source>
</evidence>
<accession>A0A4Y6V3P8</accession>
<organism evidence="9 10">
    <name type="scientific">Neokomagataea tanensis</name>
    <dbReference type="NCBI Taxonomy" id="661191"/>
    <lineage>
        <taxon>Bacteria</taxon>
        <taxon>Pseudomonadati</taxon>
        <taxon>Pseudomonadota</taxon>
        <taxon>Alphaproteobacteria</taxon>
        <taxon>Acetobacterales</taxon>
        <taxon>Acetobacteraceae</taxon>
        <taxon>Neokomagataea</taxon>
    </lineage>
</organism>
<evidence type="ECO:0000256" key="7">
    <source>
        <dbReference type="SAM" id="Phobius"/>
    </source>
</evidence>
<evidence type="ECO:0000259" key="8">
    <source>
        <dbReference type="PROSITE" id="PS50850"/>
    </source>
</evidence>
<dbReference type="KEGG" id="ntn:D5366_04215"/>
<feature type="transmembrane region" description="Helical" evidence="7">
    <location>
        <begin position="239"/>
        <end position="265"/>
    </location>
</feature>
<evidence type="ECO:0000256" key="5">
    <source>
        <dbReference type="ARBA" id="ARBA00022989"/>
    </source>
</evidence>
<protein>
    <submittedName>
        <fullName evidence="9">MFS transporter</fullName>
    </submittedName>
</protein>
<dbReference type="Proteomes" id="UP000317214">
    <property type="component" value="Chromosome"/>
</dbReference>
<feature type="transmembrane region" description="Helical" evidence="7">
    <location>
        <begin position="357"/>
        <end position="380"/>
    </location>
</feature>
<feature type="transmembrane region" description="Helical" evidence="7">
    <location>
        <begin position="63"/>
        <end position="82"/>
    </location>
</feature>
<feature type="transmembrane region" description="Helical" evidence="7">
    <location>
        <begin position="94"/>
        <end position="115"/>
    </location>
</feature>
<feature type="transmembrane region" description="Helical" evidence="7">
    <location>
        <begin position="27"/>
        <end position="43"/>
    </location>
</feature>
<feature type="transmembrane region" description="Helical" evidence="7">
    <location>
        <begin position="186"/>
        <end position="206"/>
    </location>
</feature>
<dbReference type="PANTHER" id="PTHR23513">
    <property type="entry name" value="INTEGRAL MEMBRANE EFFLUX PROTEIN-RELATED"/>
    <property type="match status" value="1"/>
</dbReference>
<dbReference type="RefSeq" id="WP_141492417.1">
    <property type="nucleotide sequence ID" value="NZ_CP032485.1"/>
</dbReference>
<name>A0A4Y6V3P8_9PROT</name>
<dbReference type="GO" id="GO:0022857">
    <property type="term" value="F:transmembrane transporter activity"/>
    <property type="evidence" value="ECO:0007669"/>
    <property type="project" value="InterPro"/>
</dbReference>
<dbReference type="EMBL" id="CP032485">
    <property type="protein sequence ID" value="QDH24573.1"/>
    <property type="molecule type" value="Genomic_DNA"/>
</dbReference>
<keyword evidence="4 7" id="KW-0812">Transmembrane</keyword>
<keyword evidence="3" id="KW-1003">Cell membrane</keyword>
<comment type="subcellular location">
    <subcellularLocation>
        <location evidence="1">Cell membrane</location>
        <topology evidence="1">Multi-pass membrane protein</topology>
    </subcellularLocation>
</comment>
<keyword evidence="6 7" id="KW-0472">Membrane</keyword>
<dbReference type="Pfam" id="PF05977">
    <property type="entry name" value="MFS_3"/>
    <property type="match status" value="1"/>
</dbReference>
<dbReference type="InterPro" id="IPR020846">
    <property type="entry name" value="MFS_dom"/>
</dbReference>
<keyword evidence="5 7" id="KW-1133">Transmembrane helix</keyword>
<dbReference type="PANTHER" id="PTHR23513:SF11">
    <property type="entry name" value="STAPHYLOFERRIN A TRANSPORTER"/>
    <property type="match status" value="1"/>
</dbReference>
<evidence type="ECO:0000256" key="4">
    <source>
        <dbReference type="ARBA" id="ARBA00022692"/>
    </source>
</evidence>
<dbReference type="AlphaFoldDB" id="A0A4Y6V3P8"/>
<dbReference type="InterPro" id="IPR036259">
    <property type="entry name" value="MFS_trans_sf"/>
</dbReference>
<dbReference type="InterPro" id="IPR010290">
    <property type="entry name" value="TM_effector"/>
</dbReference>
<gene>
    <name evidence="9" type="ORF">D5366_04215</name>
</gene>
<evidence type="ECO:0000256" key="1">
    <source>
        <dbReference type="ARBA" id="ARBA00004651"/>
    </source>
</evidence>
<feature type="transmembrane region" description="Helical" evidence="7">
    <location>
        <begin position="271"/>
        <end position="288"/>
    </location>
</feature>
<evidence type="ECO:0000313" key="10">
    <source>
        <dbReference type="Proteomes" id="UP000317214"/>
    </source>
</evidence>
<evidence type="ECO:0000256" key="2">
    <source>
        <dbReference type="ARBA" id="ARBA00022448"/>
    </source>
</evidence>
<dbReference type="Gene3D" id="1.20.1250.20">
    <property type="entry name" value="MFS general substrate transporter like domains"/>
    <property type="match status" value="1"/>
</dbReference>
<dbReference type="CDD" id="cd06173">
    <property type="entry name" value="MFS_MefA_like"/>
    <property type="match status" value="1"/>
</dbReference>
<evidence type="ECO:0000256" key="6">
    <source>
        <dbReference type="ARBA" id="ARBA00023136"/>
    </source>
</evidence>
<dbReference type="SUPFAM" id="SSF103473">
    <property type="entry name" value="MFS general substrate transporter"/>
    <property type="match status" value="1"/>
</dbReference>
<keyword evidence="10" id="KW-1185">Reference proteome</keyword>
<feature type="transmembrane region" description="Helical" evidence="7">
    <location>
        <begin position="323"/>
        <end position="345"/>
    </location>
</feature>
<dbReference type="OrthoDB" id="9809918at2"/>
<dbReference type="GO" id="GO:0005886">
    <property type="term" value="C:plasma membrane"/>
    <property type="evidence" value="ECO:0007669"/>
    <property type="project" value="UniProtKB-SubCell"/>
</dbReference>
<keyword evidence="2" id="KW-0813">Transport</keyword>
<sequence>MRRILHRCSKLQLHTPQQFLLFKQRDYALWASGTFVSNIGTWVQRTGQDWLALTELPHHSASLLGTVIALQFISPMLFLPWTGTLADRYNRRHILIVTQSTMAAIAVLIGLLTITHHIDRWGLYVLTFLFGTAASFDAPVRQVFIGDLVGDTALPAAVSFNSISFNAARFIGPAVGGFIINATSTGWTFLINGASFLAVLGSLLLLRTQHGRNNTHAKDQRFIDGLGYAWKHIELRATLIMLALIGTFALNMSLFVATMAVHVFHATASRYGLLSSIMAVGSVIGAALSGFERANRYTSLLYAAGLLGLSCTAAALAPNYWLFGIAIISVGISALLFTNVSNTLMQLATEPAYRGRVIALRMGVILGGTPIGAPIAGWVADTLGPRWSIALGALSCYLALTVGSLIGPKKR</sequence>
<feature type="transmembrane region" description="Helical" evidence="7">
    <location>
        <begin position="386"/>
        <end position="406"/>
    </location>
</feature>
<feature type="transmembrane region" description="Helical" evidence="7">
    <location>
        <begin position="300"/>
        <end position="317"/>
    </location>
</feature>
<evidence type="ECO:0000256" key="3">
    <source>
        <dbReference type="ARBA" id="ARBA00022475"/>
    </source>
</evidence>
<feature type="domain" description="Major facilitator superfamily (MFS) profile" evidence="8">
    <location>
        <begin position="26"/>
        <end position="411"/>
    </location>
</feature>